<feature type="transmembrane region" description="Helical" evidence="1">
    <location>
        <begin position="159"/>
        <end position="177"/>
    </location>
</feature>
<dbReference type="EMBL" id="GG662622">
    <property type="protein sequence ID" value="EWS73299.1"/>
    <property type="molecule type" value="Genomic_DNA"/>
</dbReference>
<keyword evidence="1" id="KW-1133">Transmembrane helix</keyword>
<dbReference type="AlphaFoldDB" id="W7XII1"/>
<dbReference type="Proteomes" id="UP000009168">
    <property type="component" value="Unassembled WGS sequence"/>
</dbReference>
<protein>
    <submittedName>
        <fullName evidence="2">Transmembrane protein, putative</fullName>
    </submittedName>
</protein>
<name>W7XII1_TETTS</name>
<dbReference type="KEGG" id="tet:TTHERM_000470461"/>
<sequence length="246" mass="28272">MRNVRTTYKYAKGAILEAFSNVSAFVAKYQPRNPFKDNKVMIKINFSVISYQSSLNKIKTEDVTIETMQQYCNQVPLFIQKSTDNFLITVEADAIETLAKRPKVLPKYLQKLEILSKLFSSPNKAAGLQTKIIPIKEHKHNNIVFNDNFSDKKQQAKKFVHIGFVFMSTTASDIFIIEKQQNIDKVEQAPLIPLNNTNLNASFFSTQVGFLFILQRIILIINPIIILMFIIQSEECSDLKLFRKII</sequence>
<accession>W7XII1</accession>
<evidence type="ECO:0000256" key="1">
    <source>
        <dbReference type="SAM" id="Phobius"/>
    </source>
</evidence>
<evidence type="ECO:0000313" key="2">
    <source>
        <dbReference type="EMBL" id="EWS73299.1"/>
    </source>
</evidence>
<proteinExistence type="predicted"/>
<feature type="transmembrane region" description="Helical" evidence="1">
    <location>
        <begin position="208"/>
        <end position="231"/>
    </location>
</feature>
<keyword evidence="1" id="KW-0472">Membrane</keyword>
<organism evidence="2 3">
    <name type="scientific">Tetrahymena thermophila (strain SB210)</name>
    <dbReference type="NCBI Taxonomy" id="312017"/>
    <lineage>
        <taxon>Eukaryota</taxon>
        <taxon>Sar</taxon>
        <taxon>Alveolata</taxon>
        <taxon>Ciliophora</taxon>
        <taxon>Intramacronucleata</taxon>
        <taxon>Oligohymenophorea</taxon>
        <taxon>Hymenostomatida</taxon>
        <taxon>Tetrahymenina</taxon>
        <taxon>Tetrahymenidae</taxon>
        <taxon>Tetrahymena</taxon>
    </lineage>
</organism>
<reference evidence="3" key="1">
    <citation type="journal article" date="2006" name="PLoS Biol.">
        <title>Macronuclear genome sequence of the ciliate Tetrahymena thermophila, a model eukaryote.</title>
        <authorList>
            <person name="Eisen J.A."/>
            <person name="Coyne R.S."/>
            <person name="Wu M."/>
            <person name="Wu D."/>
            <person name="Thiagarajan M."/>
            <person name="Wortman J.R."/>
            <person name="Badger J.H."/>
            <person name="Ren Q."/>
            <person name="Amedeo P."/>
            <person name="Jones K.M."/>
            <person name="Tallon L.J."/>
            <person name="Delcher A.L."/>
            <person name="Salzberg S.L."/>
            <person name="Silva J.C."/>
            <person name="Haas B.J."/>
            <person name="Majoros W.H."/>
            <person name="Farzad M."/>
            <person name="Carlton J.M."/>
            <person name="Smith R.K. Jr."/>
            <person name="Garg J."/>
            <person name="Pearlman R.E."/>
            <person name="Karrer K.M."/>
            <person name="Sun L."/>
            <person name="Manning G."/>
            <person name="Elde N.C."/>
            <person name="Turkewitz A.P."/>
            <person name="Asai D.J."/>
            <person name="Wilkes D.E."/>
            <person name="Wang Y."/>
            <person name="Cai H."/>
            <person name="Collins K."/>
            <person name="Stewart B.A."/>
            <person name="Lee S.R."/>
            <person name="Wilamowska K."/>
            <person name="Weinberg Z."/>
            <person name="Ruzzo W.L."/>
            <person name="Wloga D."/>
            <person name="Gaertig J."/>
            <person name="Frankel J."/>
            <person name="Tsao C.-C."/>
            <person name="Gorovsky M.A."/>
            <person name="Keeling P.J."/>
            <person name="Waller R.F."/>
            <person name="Patron N.J."/>
            <person name="Cherry J.M."/>
            <person name="Stover N.A."/>
            <person name="Krieger C.J."/>
            <person name="del Toro C."/>
            <person name="Ryder H.F."/>
            <person name="Williamson S.C."/>
            <person name="Barbeau R.A."/>
            <person name="Hamilton E.P."/>
            <person name="Orias E."/>
        </authorList>
    </citation>
    <scope>NUCLEOTIDE SEQUENCE [LARGE SCALE GENOMIC DNA]</scope>
    <source>
        <strain evidence="3">SB210</strain>
    </source>
</reference>
<keyword evidence="1 2" id="KW-0812">Transmembrane</keyword>
<dbReference type="RefSeq" id="XP_012654148.1">
    <property type="nucleotide sequence ID" value="XM_012798694.1"/>
</dbReference>
<keyword evidence="3" id="KW-1185">Reference proteome</keyword>
<evidence type="ECO:0000313" key="3">
    <source>
        <dbReference type="Proteomes" id="UP000009168"/>
    </source>
</evidence>
<gene>
    <name evidence="2" type="ORF">TTHERM_000470461</name>
</gene>
<dbReference type="GeneID" id="24439140"/>
<dbReference type="InParanoid" id="W7XII1"/>